<comment type="caution">
    <text evidence="11">The sequence shown here is derived from an EMBL/GenBank/DDBJ whole genome shotgun (WGS) entry which is preliminary data.</text>
</comment>
<accession>A0AAV7ALH8</accession>
<keyword evidence="4 9" id="KW-0732">Signal</keyword>
<evidence type="ECO:0000313" key="11">
    <source>
        <dbReference type="EMBL" id="KAG8560325.1"/>
    </source>
</evidence>
<dbReference type="GO" id="GO:0046872">
    <property type="term" value="F:metal ion binding"/>
    <property type="evidence" value="ECO:0007669"/>
    <property type="project" value="UniProtKB-KW"/>
</dbReference>
<keyword evidence="6 8" id="KW-1015">Disulfide bond</keyword>
<dbReference type="Proteomes" id="UP000824782">
    <property type="component" value="Unassembled WGS sequence"/>
</dbReference>
<evidence type="ECO:0000256" key="8">
    <source>
        <dbReference type="PROSITE-ProRule" id="PRU01172"/>
    </source>
</evidence>
<dbReference type="PRINTS" id="PR00895">
    <property type="entry name" value="PENTAXIN"/>
</dbReference>
<dbReference type="SMART" id="SM00159">
    <property type="entry name" value="PTX"/>
    <property type="match status" value="1"/>
</dbReference>
<dbReference type="InterPro" id="IPR013320">
    <property type="entry name" value="ConA-like_dom_sf"/>
</dbReference>
<dbReference type="AlphaFoldDB" id="A0AAV7ALH8"/>
<dbReference type="PROSITE" id="PS51828">
    <property type="entry name" value="PTX_2"/>
    <property type="match status" value="1"/>
</dbReference>
<dbReference type="Pfam" id="PF00354">
    <property type="entry name" value="Pentaxin"/>
    <property type="match status" value="1"/>
</dbReference>
<evidence type="ECO:0000256" key="4">
    <source>
        <dbReference type="ARBA" id="ARBA00022729"/>
    </source>
</evidence>
<comment type="subcellular location">
    <subcellularLocation>
        <location evidence="1 9">Secreted</location>
    </subcellularLocation>
</comment>
<evidence type="ECO:0000256" key="2">
    <source>
        <dbReference type="ARBA" id="ARBA00022525"/>
    </source>
</evidence>
<feature type="disulfide bond" evidence="8">
    <location>
        <begin position="51"/>
        <end position="110"/>
    </location>
</feature>
<evidence type="ECO:0000256" key="3">
    <source>
        <dbReference type="ARBA" id="ARBA00022723"/>
    </source>
</evidence>
<dbReference type="Gene3D" id="2.60.120.200">
    <property type="match status" value="1"/>
</dbReference>
<feature type="domain" description="Pentraxin (PTX)" evidence="10">
    <location>
        <begin position="21"/>
        <end position="221"/>
    </location>
</feature>
<evidence type="ECO:0000256" key="5">
    <source>
        <dbReference type="ARBA" id="ARBA00022837"/>
    </source>
</evidence>
<dbReference type="EMBL" id="WNYA01000007">
    <property type="protein sequence ID" value="KAG8560325.1"/>
    <property type="molecule type" value="Genomic_DNA"/>
</dbReference>
<comment type="subunit">
    <text evidence="9">Homopentamer. Pentaxin (or pentraxin) have a discoid arrangement of 5 non-covalently bound subunits.</text>
</comment>
<name>A0AAV7ALH8_ENGPU</name>
<comment type="similarity">
    <text evidence="7 9">Belongs to the pentraxin family.</text>
</comment>
<evidence type="ECO:0000256" key="6">
    <source>
        <dbReference type="ARBA" id="ARBA00023157"/>
    </source>
</evidence>
<keyword evidence="12" id="KW-1185">Reference proteome</keyword>
<protein>
    <recommendedName>
        <fullName evidence="9">Pentraxin family member</fullName>
    </recommendedName>
</protein>
<feature type="chain" id="PRO_5043099116" description="Pentraxin family member" evidence="9">
    <location>
        <begin position="20"/>
        <end position="221"/>
    </location>
</feature>
<keyword evidence="2" id="KW-0964">Secreted</keyword>
<evidence type="ECO:0000259" key="10">
    <source>
        <dbReference type="PROSITE" id="PS51828"/>
    </source>
</evidence>
<keyword evidence="3 9" id="KW-0479">Metal-binding</keyword>
<dbReference type="PANTHER" id="PTHR45869:SF7">
    <property type="entry name" value="C-REACTIVE PROTEIN"/>
    <property type="match status" value="1"/>
</dbReference>
<keyword evidence="5 9" id="KW-0106">Calcium</keyword>
<proteinExistence type="inferred from homology"/>
<reference evidence="11" key="1">
    <citation type="thesis" date="2020" institute="ProQuest LLC" country="789 East Eisenhower Parkway, Ann Arbor, MI, USA">
        <title>Comparative Genomics and Chromosome Evolution.</title>
        <authorList>
            <person name="Mudd A.B."/>
        </authorList>
    </citation>
    <scope>NUCLEOTIDE SEQUENCE</scope>
    <source>
        <strain evidence="11">237g6f4</strain>
        <tissue evidence="11">Blood</tissue>
    </source>
</reference>
<dbReference type="PANTHER" id="PTHR45869">
    <property type="entry name" value="C-REACTIVE PROTEIN-RELATED"/>
    <property type="match status" value="1"/>
</dbReference>
<feature type="signal peptide" evidence="9">
    <location>
        <begin position="1"/>
        <end position="19"/>
    </location>
</feature>
<dbReference type="InterPro" id="IPR001759">
    <property type="entry name" value="PTX_dom"/>
</dbReference>
<evidence type="ECO:0000256" key="7">
    <source>
        <dbReference type="ARBA" id="ARBA00038102"/>
    </source>
</evidence>
<evidence type="ECO:0000313" key="12">
    <source>
        <dbReference type="Proteomes" id="UP000824782"/>
    </source>
</evidence>
<comment type="cofactor">
    <cofactor evidence="9">
        <name>Ca(2+)</name>
        <dbReference type="ChEBI" id="CHEBI:29108"/>
    </cofactor>
    <text evidence="9">Binds 2 calcium ions per subunit.</text>
</comment>
<dbReference type="InterPro" id="IPR051005">
    <property type="entry name" value="Pentraxin_domain"/>
</dbReference>
<gene>
    <name evidence="11" type="ORF">GDO81_014919</name>
</gene>
<dbReference type="SUPFAM" id="SSF49899">
    <property type="entry name" value="Concanavalin A-like lectins/glucanases"/>
    <property type="match status" value="1"/>
</dbReference>
<sequence length="221" mass="25237">MKGLVTFFFMLAGCHVARASFKTMLLFPEEESTDYVTLKAKNIVAKQITVCMRSFSGLTKPHSLLSLATPEYNKAFLIYPMPPDKFLISINNEDTYFKVDPDVFRWKLICVTWDSKTGLLQLLLNGKRYPRRVTKTRAPIGPQMSVVLGQKQGIFGGGFNVNEAFVGEMCEVNIYDSVLPETTMRSYLADTLYYAGTIYNWIDYKYTINGSILVLQDQFYF</sequence>
<evidence type="ECO:0000256" key="9">
    <source>
        <dbReference type="RuleBase" id="RU362112"/>
    </source>
</evidence>
<evidence type="ECO:0000256" key="1">
    <source>
        <dbReference type="ARBA" id="ARBA00004613"/>
    </source>
</evidence>
<organism evidence="11 12">
    <name type="scientific">Engystomops pustulosus</name>
    <name type="common">Tungara frog</name>
    <name type="synonym">Physalaemus pustulosus</name>
    <dbReference type="NCBI Taxonomy" id="76066"/>
    <lineage>
        <taxon>Eukaryota</taxon>
        <taxon>Metazoa</taxon>
        <taxon>Chordata</taxon>
        <taxon>Craniata</taxon>
        <taxon>Vertebrata</taxon>
        <taxon>Euteleostomi</taxon>
        <taxon>Amphibia</taxon>
        <taxon>Batrachia</taxon>
        <taxon>Anura</taxon>
        <taxon>Neobatrachia</taxon>
        <taxon>Hyloidea</taxon>
        <taxon>Leptodactylidae</taxon>
        <taxon>Leiuperinae</taxon>
        <taxon>Engystomops</taxon>
    </lineage>
</organism>
<dbReference type="GO" id="GO:0005576">
    <property type="term" value="C:extracellular region"/>
    <property type="evidence" value="ECO:0007669"/>
    <property type="project" value="UniProtKB-SubCell"/>
</dbReference>